<protein>
    <submittedName>
        <fullName evidence="2">RimJ/RimL family protein N-acetyltransferase</fullName>
    </submittedName>
</protein>
<feature type="domain" description="N-acetyltransferase" evidence="1">
    <location>
        <begin position="5"/>
        <end position="169"/>
    </location>
</feature>
<dbReference type="InterPro" id="IPR000182">
    <property type="entry name" value="GNAT_dom"/>
</dbReference>
<dbReference type="AlphaFoldDB" id="A0A852ZKY2"/>
<dbReference type="EMBL" id="JACBZH010000001">
    <property type="protein sequence ID" value="NYH93664.1"/>
    <property type="molecule type" value="Genomic_DNA"/>
</dbReference>
<evidence type="ECO:0000259" key="1">
    <source>
        <dbReference type="PROSITE" id="PS51186"/>
    </source>
</evidence>
<dbReference type="PROSITE" id="PS51186">
    <property type="entry name" value="GNAT"/>
    <property type="match status" value="1"/>
</dbReference>
<gene>
    <name evidence="2" type="ORF">F4554_006302</name>
</gene>
<accession>A0A852ZKY2</accession>
<dbReference type="PANTHER" id="PTHR43441:SF2">
    <property type="entry name" value="FAMILY ACETYLTRANSFERASE, PUTATIVE (AFU_ORTHOLOGUE AFUA_7G00850)-RELATED"/>
    <property type="match status" value="1"/>
</dbReference>
<proteinExistence type="predicted"/>
<dbReference type="GO" id="GO:0005737">
    <property type="term" value="C:cytoplasm"/>
    <property type="evidence" value="ECO:0007669"/>
    <property type="project" value="TreeGrafter"/>
</dbReference>
<name>A0A852ZKY2_9ACTN</name>
<dbReference type="RefSeq" id="WP_202889541.1">
    <property type="nucleotide sequence ID" value="NZ_BAAARR010000012.1"/>
</dbReference>
<dbReference type="Proteomes" id="UP000579605">
    <property type="component" value="Unassembled WGS sequence"/>
</dbReference>
<keyword evidence="3" id="KW-1185">Reference proteome</keyword>
<dbReference type="GO" id="GO:0008999">
    <property type="term" value="F:protein-N-terminal-alanine acetyltransferase activity"/>
    <property type="evidence" value="ECO:0007669"/>
    <property type="project" value="TreeGrafter"/>
</dbReference>
<dbReference type="SUPFAM" id="SSF55729">
    <property type="entry name" value="Acyl-CoA N-acyltransferases (Nat)"/>
    <property type="match status" value="1"/>
</dbReference>
<dbReference type="InterPro" id="IPR016181">
    <property type="entry name" value="Acyl_CoA_acyltransferase"/>
</dbReference>
<keyword evidence="2" id="KW-0808">Transferase</keyword>
<dbReference type="InterPro" id="IPR051908">
    <property type="entry name" value="Ribosomal_N-acetyltransferase"/>
</dbReference>
<dbReference type="GO" id="GO:1990189">
    <property type="term" value="F:protein N-terminal-serine acetyltransferase activity"/>
    <property type="evidence" value="ECO:0007669"/>
    <property type="project" value="TreeGrafter"/>
</dbReference>
<evidence type="ECO:0000313" key="3">
    <source>
        <dbReference type="Proteomes" id="UP000579605"/>
    </source>
</evidence>
<reference evidence="2 3" key="1">
    <citation type="submission" date="2020-07" db="EMBL/GenBank/DDBJ databases">
        <title>Sequencing the genomes of 1000 actinobacteria strains.</title>
        <authorList>
            <person name="Klenk H.-P."/>
        </authorList>
    </citation>
    <scope>NUCLEOTIDE SEQUENCE [LARGE SCALE GENOMIC DNA]</scope>
    <source>
        <strain evidence="2 3">DSM 18448</strain>
    </source>
</reference>
<sequence>MAERLSLRAFLEADLDVLDRLCTDPEALGAFEWHGFVDPKIRRRRFEKDSYVGEDSTALAVVVDGEVAGLVSWRGLDYAGPKGACFEVGVALLPEHRGNGLGAQAHRVLVDHLFRYTTVHRLEARVESGNVAEDRTLERVGFGREGVLREVCWRDGAWRDGVIYGLLRADA</sequence>
<dbReference type="PANTHER" id="PTHR43441">
    <property type="entry name" value="RIBOSOMAL-PROTEIN-SERINE ACETYLTRANSFERASE"/>
    <property type="match status" value="1"/>
</dbReference>
<dbReference type="Gene3D" id="3.40.630.30">
    <property type="match status" value="1"/>
</dbReference>
<dbReference type="Pfam" id="PF13302">
    <property type="entry name" value="Acetyltransf_3"/>
    <property type="match status" value="1"/>
</dbReference>
<comment type="caution">
    <text evidence="2">The sequence shown here is derived from an EMBL/GenBank/DDBJ whole genome shotgun (WGS) entry which is preliminary data.</text>
</comment>
<evidence type="ECO:0000313" key="2">
    <source>
        <dbReference type="EMBL" id="NYH93664.1"/>
    </source>
</evidence>
<organism evidence="2 3">
    <name type="scientific">Actinopolymorpha rutila</name>
    <dbReference type="NCBI Taxonomy" id="446787"/>
    <lineage>
        <taxon>Bacteria</taxon>
        <taxon>Bacillati</taxon>
        <taxon>Actinomycetota</taxon>
        <taxon>Actinomycetes</taxon>
        <taxon>Propionibacteriales</taxon>
        <taxon>Actinopolymorphaceae</taxon>
        <taxon>Actinopolymorpha</taxon>
    </lineage>
</organism>